<sequence>MSRNDGPLFVTLGMFIIDEFEFRDDDGKPDGRTQKSQIGGGGTYAVLGARMWLPPGKIGMVIDKGYDFPGGIRERLLSYGEEMWMFRDQPHCQTTRALNLYQGEHRDFRYLTDRIRITPRDINGTKLGRPHSLHFICSPKRAQQILSEVREVAGWKPTVIYEPIPDSCIPEALPTLKEVLQYVDILSPNAEEALSLLSLPLPPTKSIIEKAAGKFLDFGIAAGGHGSVVIRSGELGAYVKTRGKNGLWVDAYWTASEEDARHVVDVTGAGNSFLGGLAAGLTYTEGDVYEATLFGGVSASFTIEQEGLPVITPNPEEPDWPNWNGNSPRRRLAELRRRLGK</sequence>
<keyword evidence="3" id="KW-1185">Reference proteome</keyword>
<dbReference type="SUPFAM" id="SSF53613">
    <property type="entry name" value="Ribokinase-like"/>
    <property type="match status" value="1"/>
</dbReference>
<protein>
    <submittedName>
        <fullName evidence="2">Ribokinase-like protein</fullName>
    </submittedName>
</protein>
<dbReference type="OrthoDB" id="497927at2759"/>
<gene>
    <name evidence="2" type="ORF">P691DRAFT_811466</name>
</gene>
<dbReference type="EMBL" id="MU151117">
    <property type="protein sequence ID" value="KAF9449905.1"/>
    <property type="molecule type" value="Genomic_DNA"/>
</dbReference>
<accession>A0A9P6C5K6</accession>
<dbReference type="AlphaFoldDB" id="A0A9P6C5K6"/>
<feature type="domain" description="Carbohydrate kinase PfkB" evidence="1">
    <location>
        <begin position="158"/>
        <end position="308"/>
    </location>
</feature>
<evidence type="ECO:0000313" key="2">
    <source>
        <dbReference type="EMBL" id="KAF9449905.1"/>
    </source>
</evidence>
<evidence type="ECO:0000313" key="3">
    <source>
        <dbReference type="Proteomes" id="UP000807342"/>
    </source>
</evidence>
<reference evidence="2" key="1">
    <citation type="submission" date="2020-11" db="EMBL/GenBank/DDBJ databases">
        <authorList>
            <consortium name="DOE Joint Genome Institute"/>
            <person name="Ahrendt S."/>
            <person name="Riley R."/>
            <person name="Andreopoulos W."/>
            <person name="Labutti K."/>
            <person name="Pangilinan J."/>
            <person name="Ruiz-Duenas F.J."/>
            <person name="Barrasa J.M."/>
            <person name="Sanchez-Garcia M."/>
            <person name="Camarero S."/>
            <person name="Miyauchi S."/>
            <person name="Serrano A."/>
            <person name="Linde D."/>
            <person name="Babiker R."/>
            <person name="Drula E."/>
            <person name="Ayuso-Fernandez I."/>
            <person name="Pacheco R."/>
            <person name="Padilla G."/>
            <person name="Ferreira P."/>
            <person name="Barriuso J."/>
            <person name="Kellner H."/>
            <person name="Castanera R."/>
            <person name="Alfaro M."/>
            <person name="Ramirez L."/>
            <person name="Pisabarro A.G."/>
            <person name="Kuo A."/>
            <person name="Tritt A."/>
            <person name="Lipzen A."/>
            <person name="He G."/>
            <person name="Yan M."/>
            <person name="Ng V."/>
            <person name="Cullen D."/>
            <person name="Martin F."/>
            <person name="Rosso M.-N."/>
            <person name="Henrissat B."/>
            <person name="Hibbett D."/>
            <person name="Martinez A.T."/>
            <person name="Grigoriev I.V."/>
        </authorList>
    </citation>
    <scope>NUCLEOTIDE SEQUENCE</scope>
    <source>
        <strain evidence="2">MF-IS2</strain>
    </source>
</reference>
<evidence type="ECO:0000259" key="1">
    <source>
        <dbReference type="Pfam" id="PF00294"/>
    </source>
</evidence>
<name>A0A9P6C5K6_9AGAR</name>
<dbReference type="InterPro" id="IPR011611">
    <property type="entry name" value="PfkB_dom"/>
</dbReference>
<comment type="caution">
    <text evidence="2">The sequence shown here is derived from an EMBL/GenBank/DDBJ whole genome shotgun (WGS) entry which is preliminary data.</text>
</comment>
<dbReference type="Proteomes" id="UP000807342">
    <property type="component" value="Unassembled WGS sequence"/>
</dbReference>
<proteinExistence type="predicted"/>
<dbReference type="PANTHER" id="PTHR47098:SF2">
    <property type="entry name" value="PROTEIN MAK32"/>
    <property type="match status" value="1"/>
</dbReference>
<dbReference type="Gene3D" id="3.40.1190.20">
    <property type="match status" value="1"/>
</dbReference>
<dbReference type="Pfam" id="PF00294">
    <property type="entry name" value="PfkB"/>
    <property type="match status" value="1"/>
</dbReference>
<dbReference type="PANTHER" id="PTHR47098">
    <property type="entry name" value="PROTEIN MAK32"/>
    <property type="match status" value="1"/>
</dbReference>
<dbReference type="InterPro" id="IPR029056">
    <property type="entry name" value="Ribokinase-like"/>
</dbReference>
<organism evidence="2 3">
    <name type="scientific">Macrolepiota fuliginosa MF-IS2</name>
    <dbReference type="NCBI Taxonomy" id="1400762"/>
    <lineage>
        <taxon>Eukaryota</taxon>
        <taxon>Fungi</taxon>
        <taxon>Dikarya</taxon>
        <taxon>Basidiomycota</taxon>
        <taxon>Agaricomycotina</taxon>
        <taxon>Agaricomycetes</taxon>
        <taxon>Agaricomycetidae</taxon>
        <taxon>Agaricales</taxon>
        <taxon>Agaricineae</taxon>
        <taxon>Agaricaceae</taxon>
        <taxon>Macrolepiota</taxon>
    </lineage>
</organism>